<dbReference type="InterPro" id="IPR013595">
    <property type="entry name" value="Pept_S33_TAP-like_C"/>
</dbReference>
<gene>
    <name evidence="6" type="ORF">OHC33_001733</name>
</gene>
<keyword evidence="7" id="KW-1185">Reference proteome</keyword>
<feature type="compositionally biased region" description="Gly residues" evidence="3">
    <location>
        <begin position="624"/>
        <end position="634"/>
    </location>
</feature>
<dbReference type="Pfam" id="PF08386">
    <property type="entry name" value="Abhydrolase_4"/>
    <property type="match status" value="1"/>
</dbReference>
<protein>
    <recommendedName>
        <fullName evidence="5">Peptidase S33 tripeptidyl aminopeptidase-like C-terminal domain-containing protein</fullName>
    </recommendedName>
</protein>
<evidence type="ECO:0000259" key="5">
    <source>
        <dbReference type="Pfam" id="PF08386"/>
    </source>
</evidence>
<sequence>MLAVLLIAASSVSVAVAQSGCAAGSLPANQTIQWVPCPVDDEPTLECATIDIPLDYTSDSSEVLTIPLVRVPTDDASAKSIVYNPGGPGSSGIQSLIGSGADMQMISGGGYHIVTFDPRGVGLTIPYECPNVNTYAIPGLSLPLDDPDGLNATYTYNVEQGNQCSESEYQEAGTLVGTAFVARDIDAIFQALQEDGMIRYWGFSYGTLLGSTLSAMFPEKIDRVVLDGNINPTDYYHGLGDEAVADVDAALLHFFETCASAGPDYCALADGESTGEQLQANYFELLDGLHNNTFVTYDQTGEPVTYMTAKSNVYSYLKRPSRWPALSIDIYSFYYNAGSSARHLSTKRQSNDAPFDPLAAIDVDVPNAIWAITCGDWDDIPGDVNDFADWLQIYNARSTFAGDQLISILYQCSTWNVYAKEQFAGKFEDIQTNSPILFVNSPYDPVTPLVSAQNASSGFIDSAVLQHEGAGHCSTAQPSTCVYRKVASYFQTGEIPDVSEVCQPDTAAFLPYDAPNTNITGPGVSDNGTYTDGDSSATGDSDSDEGRQVEPDDDARFSAAVGNMVNLLNKHDPNFEYPAPLREMAVKRDVYHALKQRQASATTSCTPMVAAATLSPESSNSGSSGSGSRSGGSGSSSSTSGTAQMYKVGGWTMLFGVLARLGLLLL</sequence>
<evidence type="ECO:0000313" key="6">
    <source>
        <dbReference type="EMBL" id="KAK5957360.1"/>
    </source>
</evidence>
<dbReference type="GO" id="GO:0016787">
    <property type="term" value="F:hydrolase activity"/>
    <property type="evidence" value="ECO:0007669"/>
    <property type="project" value="UniProtKB-KW"/>
</dbReference>
<evidence type="ECO:0000256" key="3">
    <source>
        <dbReference type="SAM" id="MobiDB-lite"/>
    </source>
</evidence>
<dbReference type="AlphaFoldDB" id="A0AAN8EW55"/>
<reference evidence="6 7" key="1">
    <citation type="submission" date="2022-12" db="EMBL/GenBank/DDBJ databases">
        <title>Genomic features and morphological characterization of a novel Knufia sp. strain isolated from spacecraft assembly facility.</title>
        <authorList>
            <person name="Teixeira M."/>
            <person name="Chander A.M."/>
            <person name="Stajich J.E."/>
            <person name="Venkateswaran K."/>
        </authorList>
    </citation>
    <scope>NUCLEOTIDE SEQUENCE [LARGE SCALE GENOMIC DNA]</scope>
    <source>
        <strain evidence="6 7">FJI-L2-BK-P2</strain>
    </source>
</reference>
<dbReference type="PANTHER" id="PTHR43248">
    <property type="entry name" value="2-SUCCINYL-6-HYDROXY-2,4-CYCLOHEXADIENE-1-CARBOXYLATE SYNTHASE"/>
    <property type="match status" value="1"/>
</dbReference>
<name>A0AAN8EW55_9EURO</name>
<dbReference type="Gene3D" id="3.40.50.1820">
    <property type="entry name" value="alpha/beta hydrolase"/>
    <property type="match status" value="1"/>
</dbReference>
<proteinExistence type="inferred from homology"/>
<evidence type="ECO:0000256" key="4">
    <source>
        <dbReference type="SAM" id="SignalP"/>
    </source>
</evidence>
<feature type="region of interest" description="Disordered" evidence="3">
    <location>
        <begin position="512"/>
        <end position="551"/>
    </location>
</feature>
<feature type="compositionally biased region" description="Low complexity" evidence="3">
    <location>
        <begin position="528"/>
        <end position="540"/>
    </location>
</feature>
<evidence type="ECO:0000256" key="2">
    <source>
        <dbReference type="ARBA" id="ARBA00022801"/>
    </source>
</evidence>
<dbReference type="InterPro" id="IPR051601">
    <property type="entry name" value="Serine_prot/Carboxylest_S33"/>
</dbReference>
<comment type="caution">
    <text evidence="6">The sequence shown here is derived from an EMBL/GenBank/DDBJ whole genome shotgun (WGS) entry which is preliminary data.</text>
</comment>
<dbReference type="PANTHER" id="PTHR43248:SF25">
    <property type="entry name" value="AB HYDROLASE-1 DOMAIN-CONTAINING PROTEIN-RELATED"/>
    <property type="match status" value="1"/>
</dbReference>
<feature type="chain" id="PRO_5042828477" description="Peptidase S33 tripeptidyl aminopeptidase-like C-terminal domain-containing protein" evidence="4">
    <location>
        <begin position="18"/>
        <end position="666"/>
    </location>
</feature>
<keyword evidence="4" id="KW-0732">Signal</keyword>
<keyword evidence="2" id="KW-0378">Hydrolase</keyword>
<feature type="domain" description="Peptidase S33 tripeptidyl aminopeptidase-like C-terminal" evidence="5">
    <location>
        <begin position="400"/>
        <end position="502"/>
    </location>
</feature>
<dbReference type="SUPFAM" id="SSF53474">
    <property type="entry name" value="alpha/beta-Hydrolases"/>
    <property type="match status" value="1"/>
</dbReference>
<comment type="similarity">
    <text evidence="1">Belongs to the peptidase S33 family.</text>
</comment>
<organism evidence="6 7">
    <name type="scientific">Knufia fluminis</name>
    <dbReference type="NCBI Taxonomy" id="191047"/>
    <lineage>
        <taxon>Eukaryota</taxon>
        <taxon>Fungi</taxon>
        <taxon>Dikarya</taxon>
        <taxon>Ascomycota</taxon>
        <taxon>Pezizomycotina</taxon>
        <taxon>Eurotiomycetes</taxon>
        <taxon>Chaetothyriomycetidae</taxon>
        <taxon>Chaetothyriales</taxon>
        <taxon>Trichomeriaceae</taxon>
        <taxon>Knufia</taxon>
    </lineage>
</organism>
<evidence type="ECO:0000256" key="1">
    <source>
        <dbReference type="ARBA" id="ARBA00010088"/>
    </source>
</evidence>
<feature type="region of interest" description="Disordered" evidence="3">
    <location>
        <begin position="613"/>
        <end position="641"/>
    </location>
</feature>
<accession>A0AAN8EW55</accession>
<evidence type="ECO:0000313" key="7">
    <source>
        <dbReference type="Proteomes" id="UP001316803"/>
    </source>
</evidence>
<dbReference type="InterPro" id="IPR029058">
    <property type="entry name" value="AB_hydrolase_fold"/>
</dbReference>
<dbReference type="Proteomes" id="UP001316803">
    <property type="component" value="Unassembled WGS sequence"/>
</dbReference>
<feature type="signal peptide" evidence="4">
    <location>
        <begin position="1"/>
        <end position="17"/>
    </location>
</feature>
<dbReference type="EMBL" id="JAKLMC020000003">
    <property type="protein sequence ID" value="KAK5957360.1"/>
    <property type="molecule type" value="Genomic_DNA"/>
</dbReference>